<protein>
    <recommendedName>
        <fullName evidence="5">Ubiquinone biosynthesis O-methyltransferase</fullName>
    </recommendedName>
    <alternativeName>
        <fullName evidence="5">2-polyprenyl-6-hydroxyphenol methylase</fullName>
        <ecNumber evidence="5">2.1.1.222</ecNumber>
    </alternativeName>
    <alternativeName>
        <fullName evidence="5">3-demethylubiquinone 3-O-methyltransferase</fullName>
        <ecNumber evidence="5">2.1.1.64</ecNumber>
    </alternativeName>
</protein>
<comment type="function">
    <text evidence="5">O-methyltransferase that catalyzes the 2 O-methylation steps in the ubiquinone biosynthetic pathway.</text>
</comment>
<keyword evidence="3 5" id="KW-0831">Ubiquinone biosynthesis</keyword>
<comment type="pathway">
    <text evidence="5">Cofactor biosynthesis; ubiquinone biosynthesis.</text>
</comment>
<dbReference type="GO" id="GO:0061542">
    <property type="term" value="F:3-demethylubiquinol 3-O-methyltransferase activity"/>
    <property type="evidence" value="ECO:0007669"/>
    <property type="project" value="UniProtKB-UniRule"/>
</dbReference>
<feature type="binding site" evidence="5">
    <location>
        <position position="90"/>
    </location>
    <ligand>
        <name>S-adenosyl-L-methionine</name>
        <dbReference type="ChEBI" id="CHEBI:59789"/>
    </ligand>
</feature>
<keyword evidence="4 5" id="KW-0949">S-adenosyl-L-methionine</keyword>
<comment type="similarity">
    <text evidence="5">Belongs to the methyltransferase superfamily. UbiG/COQ3 family.</text>
</comment>
<dbReference type="GO" id="GO:0102208">
    <property type="term" value="F:2-polyprenyl-6-hydroxyphenol methylase activity"/>
    <property type="evidence" value="ECO:0007669"/>
    <property type="project" value="UniProtKB-EC"/>
</dbReference>
<comment type="catalytic activity">
    <reaction evidence="5">
        <text>a 3-demethylubiquinol + S-adenosyl-L-methionine = a ubiquinol + S-adenosyl-L-homocysteine + H(+)</text>
        <dbReference type="Rhea" id="RHEA:44380"/>
        <dbReference type="Rhea" id="RHEA-COMP:9566"/>
        <dbReference type="Rhea" id="RHEA-COMP:10914"/>
        <dbReference type="ChEBI" id="CHEBI:15378"/>
        <dbReference type="ChEBI" id="CHEBI:17976"/>
        <dbReference type="ChEBI" id="CHEBI:57856"/>
        <dbReference type="ChEBI" id="CHEBI:59789"/>
        <dbReference type="ChEBI" id="CHEBI:84422"/>
        <dbReference type="EC" id="2.1.1.64"/>
    </reaction>
</comment>
<dbReference type="GO" id="GO:0010420">
    <property type="term" value="F:polyprenyldihydroxybenzoate methyltransferase activity"/>
    <property type="evidence" value="ECO:0007669"/>
    <property type="project" value="InterPro"/>
</dbReference>
<dbReference type="PANTHER" id="PTHR43464">
    <property type="entry name" value="METHYLTRANSFERASE"/>
    <property type="match status" value="1"/>
</dbReference>
<evidence type="ECO:0000256" key="3">
    <source>
        <dbReference type="ARBA" id="ARBA00022688"/>
    </source>
</evidence>
<proteinExistence type="inferred from homology"/>
<dbReference type="NCBIfam" id="TIGR01983">
    <property type="entry name" value="UbiG"/>
    <property type="match status" value="1"/>
</dbReference>
<evidence type="ECO:0000313" key="6">
    <source>
        <dbReference type="EMBL" id="BFD45755.1"/>
    </source>
</evidence>
<feature type="binding site" evidence="5">
    <location>
        <position position="69"/>
    </location>
    <ligand>
        <name>S-adenosyl-L-methionine</name>
        <dbReference type="ChEBI" id="CHEBI:59789"/>
    </ligand>
</feature>
<dbReference type="EC" id="2.1.1.64" evidence="5"/>
<sequence length="252" mass="28634">MSTKSSINQIELEKFSKISSGWWQEDGEFKILHQINPIRLAYIIDKIKDHFNIDDDVVLPSKLDILDVGCGGGLITSALCELNGTITGIDALQSNIDIAMKHAEEENLNIQYLKSTAEELVYSNSKQYDVVLCLEVMEHIDNPSDFVKNLANLVKPNGMIIISTINRTVKAYMLAILMAEYLLNWIPKKTHDHSKFLKPSEIYSMFSKNNIELKELKGLTYNIINSSWQLSDDIEVNYFAYLTRPLAELALD</sequence>
<accession>A0AAT9G7P9</accession>
<feature type="binding site" evidence="5">
    <location>
        <position position="134"/>
    </location>
    <ligand>
        <name>S-adenosyl-L-methionine</name>
        <dbReference type="ChEBI" id="CHEBI:59789"/>
    </ligand>
</feature>
<dbReference type="Gene3D" id="3.40.50.150">
    <property type="entry name" value="Vaccinia Virus protein VP39"/>
    <property type="match status" value="1"/>
</dbReference>
<comment type="catalytic activity">
    <reaction evidence="5">
        <text>a 3-(all-trans-polyprenyl)benzene-1,2-diol + S-adenosyl-L-methionine = a 2-methoxy-6-(all-trans-polyprenyl)phenol + S-adenosyl-L-homocysteine + H(+)</text>
        <dbReference type="Rhea" id="RHEA:31411"/>
        <dbReference type="Rhea" id="RHEA-COMP:9550"/>
        <dbReference type="Rhea" id="RHEA-COMP:9551"/>
        <dbReference type="ChEBI" id="CHEBI:15378"/>
        <dbReference type="ChEBI" id="CHEBI:57856"/>
        <dbReference type="ChEBI" id="CHEBI:59789"/>
        <dbReference type="ChEBI" id="CHEBI:62729"/>
        <dbReference type="ChEBI" id="CHEBI:62731"/>
        <dbReference type="EC" id="2.1.1.222"/>
    </reaction>
</comment>
<dbReference type="EMBL" id="AP029170">
    <property type="protein sequence ID" value="BFD45755.1"/>
    <property type="molecule type" value="Genomic_DNA"/>
</dbReference>
<evidence type="ECO:0000256" key="2">
    <source>
        <dbReference type="ARBA" id="ARBA00022679"/>
    </source>
</evidence>
<dbReference type="CDD" id="cd02440">
    <property type="entry name" value="AdoMet_MTases"/>
    <property type="match status" value="1"/>
</dbReference>
<evidence type="ECO:0000256" key="1">
    <source>
        <dbReference type="ARBA" id="ARBA00022603"/>
    </source>
</evidence>
<organism evidence="6">
    <name type="scientific">Candidatus Tisiphia endosymbiont of Sergentomyia squamirostris</name>
    <dbReference type="NCBI Taxonomy" id="3113639"/>
    <lineage>
        <taxon>Bacteria</taxon>
        <taxon>Pseudomonadati</taxon>
        <taxon>Pseudomonadota</taxon>
        <taxon>Alphaproteobacteria</taxon>
        <taxon>Rickettsiales</taxon>
        <taxon>Rickettsiaceae</taxon>
        <taxon>Rickettsieae</taxon>
        <taxon>Candidatus Tisiphia</taxon>
    </lineage>
</organism>
<feature type="binding site" evidence="5">
    <location>
        <position position="39"/>
    </location>
    <ligand>
        <name>S-adenosyl-L-methionine</name>
        <dbReference type="ChEBI" id="CHEBI:59789"/>
    </ligand>
</feature>
<dbReference type="HAMAP" id="MF_00472">
    <property type="entry name" value="UbiG"/>
    <property type="match status" value="1"/>
</dbReference>
<dbReference type="SUPFAM" id="SSF53335">
    <property type="entry name" value="S-adenosyl-L-methionine-dependent methyltransferases"/>
    <property type="match status" value="1"/>
</dbReference>
<dbReference type="InterPro" id="IPR029063">
    <property type="entry name" value="SAM-dependent_MTases_sf"/>
</dbReference>
<dbReference type="PANTHER" id="PTHR43464:SF19">
    <property type="entry name" value="UBIQUINONE BIOSYNTHESIS O-METHYLTRANSFERASE, MITOCHONDRIAL"/>
    <property type="match status" value="1"/>
</dbReference>
<evidence type="ECO:0000256" key="5">
    <source>
        <dbReference type="HAMAP-Rule" id="MF_00472"/>
    </source>
</evidence>
<dbReference type="Pfam" id="PF13489">
    <property type="entry name" value="Methyltransf_23"/>
    <property type="match status" value="1"/>
</dbReference>
<gene>
    <name evidence="5" type="primary">ubiG</name>
    <name evidence="6" type="ORF">DMENIID0002_04010</name>
</gene>
<dbReference type="EC" id="2.1.1.222" evidence="5"/>
<dbReference type="GO" id="GO:0032259">
    <property type="term" value="P:methylation"/>
    <property type="evidence" value="ECO:0007669"/>
    <property type="project" value="UniProtKB-KW"/>
</dbReference>
<keyword evidence="2 5" id="KW-0808">Transferase</keyword>
<reference evidence="6" key="1">
    <citation type="submission" date="2024-01" db="EMBL/GenBank/DDBJ databases">
        <title>Sequencing the genomes of a sandfly, Sergentomyia squamirostris, and its two endosymbionts.</title>
        <authorList>
            <person name="Itokawa K."/>
            <person name="Sanjoba C."/>
        </authorList>
    </citation>
    <scope>NUCLEOTIDE SEQUENCE</scope>
    <source>
        <strain evidence="6">RiSSQ</strain>
    </source>
</reference>
<dbReference type="AlphaFoldDB" id="A0AAT9G7P9"/>
<name>A0AAT9G7P9_9RICK</name>
<keyword evidence="1 5" id="KW-0489">Methyltransferase</keyword>
<evidence type="ECO:0000256" key="4">
    <source>
        <dbReference type="ARBA" id="ARBA00022691"/>
    </source>
</evidence>
<dbReference type="InterPro" id="IPR010233">
    <property type="entry name" value="UbiG_MeTrfase"/>
</dbReference>